<keyword evidence="4 10" id="KW-1133">Transmembrane helix</keyword>
<evidence type="ECO:0000256" key="7">
    <source>
        <dbReference type="ARBA" id="ARBA00035120"/>
    </source>
</evidence>
<evidence type="ECO:0000256" key="9">
    <source>
        <dbReference type="ARBA" id="ARBA00049940"/>
    </source>
</evidence>
<protein>
    <recommendedName>
        <fullName evidence="10">Fluoride-specific ion channel FluC</fullName>
    </recommendedName>
</protein>
<sequence>MGEIWTALAIAVAGGVGAAVRHLVDSSVPPRVRSRFPWGIMLVNLSGSLALGLVTGAVLDEPLMSVCAVGFLGGYTTFSTASFDTVRLLRERRIGAALVNGPGMLVACVALAVLGILLARG</sequence>
<evidence type="ECO:0000256" key="3">
    <source>
        <dbReference type="ARBA" id="ARBA00022692"/>
    </source>
</evidence>
<evidence type="ECO:0000256" key="5">
    <source>
        <dbReference type="ARBA" id="ARBA00023136"/>
    </source>
</evidence>
<keyword evidence="12" id="KW-1185">Reference proteome</keyword>
<feature type="binding site" evidence="10">
    <location>
        <position position="73"/>
    </location>
    <ligand>
        <name>Na(+)</name>
        <dbReference type="ChEBI" id="CHEBI:29101"/>
        <note>structural</note>
    </ligand>
</feature>
<keyword evidence="10" id="KW-0479">Metal-binding</keyword>
<feature type="transmembrane region" description="Helical" evidence="10">
    <location>
        <begin position="6"/>
        <end position="24"/>
    </location>
</feature>
<evidence type="ECO:0000313" key="12">
    <source>
        <dbReference type="Proteomes" id="UP000831775"/>
    </source>
</evidence>
<keyword evidence="10" id="KW-0915">Sodium</keyword>
<dbReference type="RefSeq" id="WP_244687141.1">
    <property type="nucleotide sequence ID" value="NZ_CP095043.1"/>
</dbReference>
<dbReference type="PANTHER" id="PTHR28259">
    <property type="entry name" value="FLUORIDE EXPORT PROTEIN 1-RELATED"/>
    <property type="match status" value="1"/>
</dbReference>
<accession>A0ABY4FXK9</accession>
<proteinExistence type="inferred from homology"/>
<keyword evidence="3 10" id="KW-0812">Transmembrane</keyword>
<comment type="similarity">
    <text evidence="7 10">Belongs to the fluoride channel Fluc/FEX (TC 1.A.43) family.</text>
</comment>
<evidence type="ECO:0000256" key="1">
    <source>
        <dbReference type="ARBA" id="ARBA00004651"/>
    </source>
</evidence>
<feature type="transmembrane region" description="Helical" evidence="10">
    <location>
        <begin position="95"/>
        <end position="119"/>
    </location>
</feature>
<evidence type="ECO:0000256" key="10">
    <source>
        <dbReference type="HAMAP-Rule" id="MF_00454"/>
    </source>
</evidence>
<reference evidence="11 12" key="1">
    <citation type="submission" date="2022-04" db="EMBL/GenBank/DDBJ databases">
        <title>Leucobacter sp. isolated from rhizosphere of onion.</title>
        <authorList>
            <person name="Won M."/>
            <person name="Lee C.-M."/>
            <person name="Woen H.-Y."/>
            <person name="Kwon S.-W."/>
        </authorList>
    </citation>
    <scope>NUCLEOTIDE SEQUENCE [LARGE SCALE GENOMIC DNA]</scope>
    <source>
        <strain evidence="11 12">H25R-14</strain>
    </source>
</reference>
<comment type="activity regulation">
    <text evidence="10">Na(+) is not transported, but it plays an essential structural role and its presence is essential for fluoride channel function.</text>
</comment>
<organism evidence="11 12">
    <name type="scientific">Leucobacter rhizosphaerae</name>
    <dbReference type="NCBI Taxonomy" id="2932245"/>
    <lineage>
        <taxon>Bacteria</taxon>
        <taxon>Bacillati</taxon>
        <taxon>Actinomycetota</taxon>
        <taxon>Actinomycetes</taxon>
        <taxon>Micrococcales</taxon>
        <taxon>Microbacteriaceae</taxon>
        <taxon>Leucobacter</taxon>
    </lineage>
</organism>
<dbReference type="HAMAP" id="MF_00454">
    <property type="entry name" value="FluC"/>
    <property type="match status" value="1"/>
</dbReference>
<keyword evidence="2 10" id="KW-1003">Cell membrane</keyword>
<dbReference type="InterPro" id="IPR003691">
    <property type="entry name" value="FluC"/>
</dbReference>
<evidence type="ECO:0000313" key="11">
    <source>
        <dbReference type="EMBL" id="UOQ61027.1"/>
    </source>
</evidence>
<gene>
    <name evidence="10" type="primary">fluC</name>
    <name evidence="10" type="synonym">crcB</name>
    <name evidence="11" type="ORF">MUN76_03360</name>
</gene>
<keyword evidence="10" id="KW-0406">Ion transport</keyword>
<keyword evidence="10" id="KW-0813">Transport</keyword>
<dbReference type="Proteomes" id="UP000831775">
    <property type="component" value="Chromosome"/>
</dbReference>
<comment type="subcellular location">
    <subcellularLocation>
        <location evidence="1 10">Cell membrane</location>
        <topology evidence="1 10">Multi-pass membrane protein</topology>
    </subcellularLocation>
</comment>
<feature type="transmembrane region" description="Helical" evidence="10">
    <location>
        <begin position="36"/>
        <end position="57"/>
    </location>
</feature>
<dbReference type="Pfam" id="PF02537">
    <property type="entry name" value="CRCB"/>
    <property type="match status" value="1"/>
</dbReference>
<evidence type="ECO:0000256" key="6">
    <source>
        <dbReference type="ARBA" id="ARBA00023303"/>
    </source>
</evidence>
<feature type="transmembrane region" description="Helical" evidence="10">
    <location>
        <begin position="63"/>
        <end position="83"/>
    </location>
</feature>
<evidence type="ECO:0000256" key="2">
    <source>
        <dbReference type="ARBA" id="ARBA00022475"/>
    </source>
</evidence>
<name>A0ABY4FXK9_9MICO</name>
<evidence type="ECO:0000256" key="4">
    <source>
        <dbReference type="ARBA" id="ARBA00022989"/>
    </source>
</evidence>
<evidence type="ECO:0000256" key="8">
    <source>
        <dbReference type="ARBA" id="ARBA00035585"/>
    </source>
</evidence>
<keyword evidence="5 10" id="KW-0472">Membrane</keyword>
<keyword evidence="6 10" id="KW-0407">Ion channel</keyword>
<comment type="function">
    <text evidence="9 10">Fluoride-specific ion channel. Important for reducing fluoride concentration in the cell, thus reducing its toxicity.</text>
</comment>
<feature type="binding site" evidence="10">
    <location>
        <position position="76"/>
    </location>
    <ligand>
        <name>Na(+)</name>
        <dbReference type="ChEBI" id="CHEBI:29101"/>
        <note>structural</note>
    </ligand>
</feature>
<comment type="catalytic activity">
    <reaction evidence="8">
        <text>fluoride(in) = fluoride(out)</text>
        <dbReference type="Rhea" id="RHEA:76159"/>
        <dbReference type="ChEBI" id="CHEBI:17051"/>
    </reaction>
    <physiologicalReaction direction="left-to-right" evidence="8">
        <dbReference type="Rhea" id="RHEA:76160"/>
    </physiologicalReaction>
</comment>
<dbReference type="EMBL" id="CP095043">
    <property type="protein sequence ID" value="UOQ61027.1"/>
    <property type="molecule type" value="Genomic_DNA"/>
</dbReference>
<dbReference type="PANTHER" id="PTHR28259:SF1">
    <property type="entry name" value="FLUORIDE EXPORT PROTEIN 1-RELATED"/>
    <property type="match status" value="1"/>
</dbReference>